<dbReference type="GO" id="GO:0005886">
    <property type="term" value="C:plasma membrane"/>
    <property type="evidence" value="ECO:0007669"/>
    <property type="project" value="UniProtKB-SubCell"/>
</dbReference>
<dbReference type="OrthoDB" id="6637947at2"/>
<dbReference type="Pfam" id="PF12911">
    <property type="entry name" value="OppC_N"/>
    <property type="match status" value="1"/>
</dbReference>
<comment type="caution">
    <text evidence="9">The sequence shown here is derived from an EMBL/GenBank/DDBJ whole genome shotgun (WGS) entry which is preliminary data.</text>
</comment>
<comment type="subcellular location">
    <subcellularLocation>
        <location evidence="1 7">Cell membrane</location>
        <topology evidence="1 7">Multi-pass membrane protein</topology>
    </subcellularLocation>
</comment>
<dbReference type="RefSeq" id="WP_058891003.1">
    <property type="nucleotide sequence ID" value="NZ_LQBL01000027.1"/>
</dbReference>
<dbReference type="PANTHER" id="PTHR43386:SF1">
    <property type="entry name" value="D,D-DIPEPTIDE TRANSPORT SYSTEM PERMEASE PROTEIN DDPC-RELATED"/>
    <property type="match status" value="1"/>
</dbReference>
<dbReference type="GO" id="GO:0055085">
    <property type="term" value="P:transmembrane transport"/>
    <property type="evidence" value="ECO:0007669"/>
    <property type="project" value="InterPro"/>
</dbReference>
<feature type="transmembrane region" description="Helical" evidence="7">
    <location>
        <begin position="187"/>
        <end position="207"/>
    </location>
</feature>
<evidence type="ECO:0000313" key="9">
    <source>
        <dbReference type="EMBL" id="KUG54271.1"/>
    </source>
</evidence>
<keyword evidence="5 7" id="KW-1133">Transmembrane helix</keyword>
<accession>A0A0W8I761</accession>
<name>A0A0W8I761_9MICO</name>
<evidence type="ECO:0000313" key="10">
    <source>
        <dbReference type="Proteomes" id="UP000054837"/>
    </source>
</evidence>
<dbReference type="EMBL" id="LQBL01000027">
    <property type="protein sequence ID" value="KUG54271.1"/>
    <property type="molecule type" value="Genomic_DNA"/>
</dbReference>
<feature type="transmembrane region" description="Helical" evidence="7">
    <location>
        <begin position="295"/>
        <end position="314"/>
    </location>
</feature>
<feature type="transmembrane region" description="Helical" evidence="7">
    <location>
        <begin position="238"/>
        <end position="260"/>
    </location>
</feature>
<feature type="domain" description="ABC transmembrane type-1" evidence="8">
    <location>
        <begin position="126"/>
        <end position="314"/>
    </location>
</feature>
<dbReference type="Proteomes" id="UP000054837">
    <property type="component" value="Unassembled WGS sequence"/>
</dbReference>
<dbReference type="Gene3D" id="1.10.3720.10">
    <property type="entry name" value="MetI-like"/>
    <property type="match status" value="1"/>
</dbReference>
<keyword evidence="2 7" id="KW-0813">Transport</keyword>
<dbReference type="SUPFAM" id="SSF161098">
    <property type="entry name" value="MetI-like"/>
    <property type="match status" value="1"/>
</dbReference>
<dbReference type="PROSITE" id="PS50928">
    <property type="entry name" value="ABC_TM1"/>
    <property type="match status" value="1"/>
</dbReference>
<evidence type="ECO:0000259" key="8">
    <source>
        <dbReference type="PROSITE" id="PS50928"/>
    </source>
</evidence>
<comment type="similarity">
    <text evidence="7">Belongs to the binding-protein-dependent transport system permease family.</text>
</comment>
<sequence length="330" mass="36443">MTDNHRPDEPDPTPVAGPVEQAYSVEKQIDLSQKSYSQGQLVVRRFFRHKGAMVSLFVLVFITVMAFTSIGYGIIPNWWNKTFYDAGATVDGGRPTLQLWPFQIGEHPFGQDTIGKDYFALTMRGTQRSLIVAFTVGLLSTIIGTFIGAIAGFYRGWVEAILMRVTDLFIIIPLLVLAAVVGKMAEGIWWLALMLSLLTWTSLARLVRGEVLSLREREFVTAAEAIGTGPGRIIFKHILPNTIGTIIVAATLAIAMTILLESALSFLGYGVQAPDTSLGLLISTYQNAFLTRPWLFWWPGLMILAIALSVNFLGDGLRDAFDPRQNRTAD</sequence>
<evidence type="ECO:0000256" key="5">
    <source>
        <dbReference type="ARBA" id="ARBA00022989"/>
    </source>
</evidence>
<keyword evidence="6 7" id="KW-0472">Membrane</keyword>
<evidence type="ECO:0000256" key="4">
    <source>
        <dbReference type="ARBA" id="ARBA00022692"/>
    </source>
</evidence>
<evidence type="ECO:0000256" key="2">
    <source>
        <dbReference type="ARBA" id="ARBA00022448"/>
    </source>
</evidence>
<dbReference type="STRING" id="767452.AVL62_03275"/>
<feature type="transmembrane region" description="Helical" evidence="7">
    <location>
        <begin position="130"/>
        <end position="154"/>
    </location>
</feature>
<evidence type="ECO:0000256" key="3">
    <source>
        <dbReference type="ARBA" id="ARBA00022475"/>
    </source>
</evidence>
<proteinExistence type="inferred from homology"/>
<dbReference type="InterPro" id="IPR025966">
    <property type="entry name" value="OppC_N"/>
</dbReference>
<evidence type="ECO:0000256" key="6">
    <source>
        <dbReference type="ARBA" id="ARBA00023136"/>
    </source>
</evidence>
<dbReference type="InterPro" id="IPR000515">
    <property type="entry name" value="MetI-like"/>
</dbReference>
<keyword evidence="3" id="KW-1003">Cell membrane</keyword>
<keyword evidence="10" id="KW-1185">Reference proteome</keyword>
<dbReference type="PANTHER" id="PTHR43386">
    <property type="entry name" value="OLIGOPEPTIDE TRANSPORT SYSTEM PERMEASE PROTEIN APPC"/>
    <property type="match status" value="1"/>
</dbReference>
<dbReference type="CDD" id="cd06261">
    <property type="entry name" value="TM_PBP2"/>
    <property type="match status" value="1"/>
</dbReference>
<feature type="transmembrane region" description="Helical" evidence="7">
    <location>
        <begin position="54"/>
        <end position="75"/>
    </location>
</feature>
<feature type="transmembrane region" description="Helical" evidence="7">
    <location>
        <begin position="161"/>
        <end position="181"/>
    </location>
</feature>
<organism evidence="9 10">
    <name type="scientific">Serinicoccus chungangensis</name>
    <dbReference type="NCBI Taxonomy" id="767452"/>
    <lineage>
        <taxon>Bacteria</taxon>
        <taxon>Bacillati</taxon>
        <taxon>Actinomycetota</taxon>
        <taxon>Actinomycetes</taxon>
        <taxon>Micrococcales</taxon>
        <taxon>Ornithinimicrobiaceae</taxon>
        <taxon>Serinicoccus</taxon>
    </lineage>
</organism>
<gene>
    <name evidence="9" type="ORF">AVL62_03275</name>
</gene>
<evidence type="ECO:0000256" key="1">
    <source>
        <dbReference type="ARBA" id="ARBA00004651"/>
    </source>
</evidence>
<protein>
    <submittedName>
        <fullName evidence="9">ABC transporter permease</fullName>
    </submittedName>
</protein>
<reference evidence="9 10" key="1">
    <citation type="submission" date="2015-12" db="EMBL/GenBank/DDBJ databases">
        <title>Serinicoccus chungangenesis strain CD08_5 genome sequencing and assembly.</title>
        <authorList>
            <person name="Chander A.M."/>
            <person name="Kaur G."/>
            <person name="Nair G.R."/>
            <person name="Dhawan D.K."/>
            <person name="Kochhar R.K."/>
            <person name="Mayilraj S."/>
            <person name="Bhadada S.K."/>
        </authorList>
    </citation>
    <scope>NUCLEOTIDE SEQUENCE [LARGE SCALE GENOMIC DNA]</scope>
    <source>
        <strain evidence="9 10">CD08_5</strain>
    </source>
</reference>
<dbReference type="AlphaFoldDB" id="A0A0W8I761"/>
<dbReference type="Pfam" id="PF00528">
    <property type="entry name" value="BPD_transp_1"/>
    <property type="match status" value="1"/>
</dbReference>
<dbReference type="InterPro" id="IPR035906">
    <property type="entry name" value="MetI-like_sf"/>
</dbReference>
<dbReference type="InterPro" id="IPR050366">
    <property type="entry name" value="BP-dependent_transpt_permease"/>
</dbReference>
<evidence type="ECO:0000256" key="7">
    <source>
        <dbReference type="RuleBase" id="RU363032"/>
    </source>
</evidence>
<keyword evidence="4 7" id="KW-0812">Transmembrane</keyword>